<dbReference type="InterPro" id="IPR027417">
    <property type="entry name" value="P-loop_NTPase"/>
</dbReference>
<comment type="caution">
    <text evidence="1">The sequence shown here is derived from an EMBL/GenBank/DDBJ whole genome shotgun (WGS) entry which is preliminary data.</text>
</comment>
<dbReference type="EMBL" id="JAQYXP010000007">
    <property type="protein sequence ID" value="MEN3238703.1"/>
    <property type="molecule type" value="Genomic_DNA"/>
</dbReference>
<evidence type="ECO:0000313" key="1">
    <source>
        <dbReference type="EMBL" id="MEN3238703.1"/>
    </source>
</evidence>
<evidence type="ECO:0000313" key="2">
    <source>
        <dbReference type="Proteomes" id="UP001407347"/>
    </source>
</evidence>
<organism evidence="1 2">
    <name type="scientific">Methylobacterium ajmalii</name>
    <dbReference type="NCBI Taxonomy" id="2738439"/>
    <lineage>
        <taxon>Bacteria</taxon>
        <taxon>Pseudomonadati</taxon>
        <taxon>Pseudomonadota</taxon>
        <taxon>Alphaproteobacteria</taxon>
        <taxon>Hyphomicrobiales</taxon>
        <taxon>Methylobacteriaceae</taxon>
        <taxon>Methylobacterium</taxon>
    </lineage>
</organism>
<dbReference type="Proteomes" id="UP001407347">
    <property type="component" value="Unassembled WGS sequence"/>
</dbReference>
<gene>
    <name evidence="1" type="ORF">PUR29_35285</name>
</gene>
<dbReference type="PANTHER" id="PTHR37816">
    <property type="entry name" value="YALI0E33011P"/>
    <property type="match status" value="1"/>
</dbReference>
<sequence length="185" mass="21242">MLNAPKKIVILGNAGSGKSTLARVLGKELGYPVIHLDKLFWGPNWTKKDKNNFRSAVREEISQSSWICEGNYHKQTFDIRLPLADLIIWLNTHRLQCVRRVATRSLLNKPREDLPSGCAERIDGAFIDFIRYVWKFDQEVRPLIENERQIYGPTVPVLDLNSEKHVSKFIDDVRCGFFQTGSVSN</sequence>
<dbReference type="SUPFAM" id="SSF52540">
    <property type="entry name" value="P-loop containing nucleoside triphosphate hydrolases"/>
    <property type="match status" value="1"/>
</dbReference>
<keyword evidence="2" id="KW-1185">Reference proteome</keyword>
<accession>A0ABV0A515</accession>
<reference evidence="1 2" key="1">
    <citation type="journal article" date="2023" name="PLoS ONE">
        <title>Complete genome assembly of Hawai'i environmental nontuberculous mycobacteria reveals unexpected co-isolation with methylobacteria.</title>
        <authorList>
            <person name="Hendrix J."/>
            <person name="Epperson L.E."/>
            <person name="Tong E.I."/>
            <person name="Chan Y.L."/>
            <person name="Hasan N.A."/>
            <person name="Dawrs S.N."/>
            <person name="Norton G.J."/>
            <person name="Virdi R."/>
            <person name="Crooks J.L."/>
            <person name="Chan E.D."/>
            <person name="Honda J.R."/>
            <person name="Strong M."/>
        </authorList>
    </citation>
    <scope>NUCLEOTIDE SEQUENCE [LARGE SCALE GENOMIC DNA]</scope>
    <source>
        <strain evidence="1 2">NJH_HI04-1</strain>
    </source>
</reference>
<protein>
    <submittedName>
        <fullName evidence="1">AAA family ATPase</fullName>
    </submittedName>
</protein>
<dbReference type="Gene3D" id="3.40.50.300">
    <property type="entry name" value="P-loop containing nucleotide triphosphate hydrolases"/>
    <property type="match status" value="1"/>
</dbReference>
<dbReference type="InterPro" id="IPR052922">
    <property type="entry name" value="Cytidylate_Kinase-2"/>
</dbReference>
<proteinExistence type="predicted"/>
<dbReference type="RefSeq" id="WP_298963705.1">
    <property type="nucleotide sequence ID" value="NZ_JAQYXP010000007.1"/>
</dbReference>
<name>A0ABV0A515_9HYPH</name>
<dbReference type="PANTHER" id="PTHR37816:SF3">
    <property type="entry name" value="MODULATES DNA TOPOLOGY"/>
    <property type="match status" value="1"/>
</dbReference>